<dbReference type="EMBL" id="SFAP01000270">
    <property type="protein sequence ID" value="TRV17818.1"/>
    <property type="molecule type" value="Genomic_DNA"/>
</dbReference>
<comment type="caution">
    <text evidence="1">The sequence shown here is derived from an EMBL/GenBank/DDBJ whole genome shotgun (WGS) entry which is preliminary data.</text>
</comment>
<dbReference type="InterPro" id="IPR021322">
    <property type="entry name" value="DUF2924"/>
</dbReference>
<accession>A0A552LC72</accession>
<name>A0A552LC72_9CHRO</name>
<dbReference type="Proteomes" id="UP000318616">
    <property type="component" value="Unassembled WGS sequence"/>
</dbReference>
<organism evidence="1 2">
    <name type="scientific">Microcystis wesenbergii Mw_MB_S_20031200_S109D</name>
    <dbReference type="NCBI Taxonomy" id="2486241"/>
    <lineage>
        <taxon>Bacteria</taxon>
        <taxon>Bacillati</taxon>
        <taxon>Cyanobacteriota</taxon>
        <taxon>Cyanophyceae</taxon>
        <taxon>Oscillatoriophycideae</taxon>
        <taxon>Chroococcales</taxon>
        <taxon>Microcystaceae</taxon>
        <taxon>Microcystis</taxon>
    </lineage>
</organism>
<evidence type="ECO:0000313" key="2">
    <source>
        <dbReference type="Proteomes" id="UP000318616"/>
    </source>
</evidence>
<gene>
    <name evidence="1" type="ORF">EWV88_21835</name>
</gene>
<dbReference type="Pfam" id="PF11149">
    <property type="entry name" value="DUF2924"/>
    <property type="match status" value="1"/>
</dbReference>
<proteinExistence type="predicted"/>
<protein>
    <submittedName>
        <fullName evidence="1">DUF2924 domain-containing protein</fullName>
    </submittedName>
</protein>
<sequence>MTTASSPYATPLSVLAQIAGLPDLPMADIRSLWKSLFGSDTPTHNRQFLERRIAYRLQEIEFRKVDRALMDRNKRRIQQIIDSGQNKKRDRDIRLMAGTVFTREYQGKEYRIMVTVDGQYEFEGRPYRSLSRIAKEITGTAWSGPVFFGLKSSTAPKHLVKKGVR</sequence>
<dbReference type="AlphaFoldDB" id="A0A552LC72"/>
<evidence type="ECO:0000313" key="1">
    <source>
        <dbReference type="EMBL" id="TRV17818.1"/>
    </source>
</evidence>
<reference evidence="1 2" key="1">
    <citation type="submission" date="2019-01" db="EMBL/GenBank/DDBJ databases">
        <title>Coherence of Microcystis species and biogeography revealed through population genomics.</title>
        <authorList>
            <person name="Perez-Carrascal O.M."/>
            <person name="Terrat Y."/>
            <person name="Giani A."/>
            <person name="Fortin N."/>
            <person name="Tromas N."/>
            <person name="Shapiro B.J."/>
        </authorList>
    </citation>
    <scope>NUCLEOTIDE SEQUENCE [LARGE SCALE GENOMIC DNA]</scope>
    <source>
        <strain evidence="1">Mw_MB_S_20031200_S109D</strain>
    </source>
</reference>